<dbReference type="InterPro" id="IPR046123">
    <property type="entry name" value="DUF6120"/>
</dbReference>
<evidence type="ECO:0000313" key="3">
    <source>
        <dbReference type="Proteomes" id="UP000824116"/>
    </source>
</evidence>
<keyword evidence="1" id="KW-0472">Membrane</keyword>
<dbReference type="AlphaFoldDB" id="A0A9D2G8W6"/>
<organism evidence="2 3">
    <name type="scientific">Candidatus Mediterraneibacter stercoravium</name>
    <dbReference type="NCBI Taxonomy" id="2838685"/>
    <lineage>
        <taxon>Bacteria</taxon>
        <taxon>Bacillati</taxon>
        <taxon>Bacillota</taxon>
        <taxon>Clostridia</taxon>
        <taxon>Lachnospirales</taxon>
        <taxon>Lachnospiraceae</taxon>
        <taxon>Mediterraneibacter</taxon>
    </lineage>
</organism>
<keyword evidence="1" id="KW-0812">Transmembrane</keyword>
<sequence length="124" mass="14430">MNKVIDQYISNVKKGLYNLVPSDNYLFDLRETLEEYIQQFPNSTYQDLTEQFGTPEDVADEYISCQKKDIPKELAKHRKNFRLFIILAISIIIFLICFVASLSQGRQAYYTDTITETEGEVISE</sequence>
<proteinExistence type="predicted"/>
<dbReference type="EMBL" id="DXAY01000195">
    <property type="protein sequence ID" value="HIZ75254.1"/>
    <property type="molecule type" value="Genomic_DNA"/>
</dbReference>
<accession>A0A9D2G8W6</accession>
<evidence type="ECO:0000256" key="1">
    <source>
        <dbReference type="SAM" id="Phobius"/>
    </source>
</evidence>
<keyword evidence="1" id="KW-1133">Transmembrane helix</keyword>
<name>A0A9D2G8W6_9FIRM</name>
<reference evidence="2" key="1">
    <citation type="journal article" date="2021" name="PeerJ">
        <title>Extensive microbial diversity within the chicken gut microbiome revealed by metagenomics and culture.</title>
        <authorList>
            <person name="Gilroy R."/>
            <person name="Ravi A."/>
            <person name="Getino M."/>
            <person name="Pursley I."/>
            <person name="Horton D.L."/>
            <person name="Alikhan N.F."/>
            <person name="Baker D."/>
            <person name="Gharbi K."/>
            <person name="Hall N."/>
            <person name="Watson M."/>
            <person name="Adriaenssens E.M."/>
            <person name="Foster-Nyarko E."/>
            <person name="Jarju S."/>
            <person name="Secka A."/>
            <person name="Antonio M."/>
            <person name="Oren A."/>
            <person name="Chaudhuri R.R."/>
            <person name="La Ragione R."/>
            <person name="Hildebrand F."/>
            <person name="Pallen M.J."/>
        </authorList>
    </citation>
    <scope>NUCLEOTIDE SEQUENCE</scope>
    <source>
        <strain evidence="2">CHK196-3914</strain>
    </source>
</reference>
<dbReference type="Proteomes" id="UP000824116">
    <property type="component" value="Unassembled WGS sequence"/>
</dbReference>
<evidence type="ECO:0000313" key="2">
    <source>
        <dbReference type="EMBL" id="HIZ75254.1"/>
    </source>
</evidence>
<protein>
    <submittedName>
        <fullName evidence="2">Uncharacterized protein</fullName>
    </submittedName>
</protein>
<comment type="caution">
    <text evidence="2">The sequence shown here is derived from an EMBL/GenBank/DDBJ whole genome shotgun (WGS) entry which is preliminary data.</text>
</comment>
<reference evidence="2" key="2">
    <citation type="submission" date="2021-04" db="EMBL/GenBank/DDBJ databases">
        <authorList>
            <person name="Gilroy R."/>
        </authorList>
    </citation>
    <scope>NUCLEOTIDE SEQUENCE</scope>
    <source>
        <strain evidence="2">CHK196-3914</strain>
    </source>
</reference>
<dbReference type="Pfam" id="PF19615">
    <property type="entry name" value="DUF6120"/>
    <property type="match status" value="1"/>
</dbReference>
<feature type="transmembrane region" description="Helical" evidence="1">
    <location>
        <begin position="81"/>
        <end position="102"/>
    </location>
</feature>
<gene>
    <name evidence="2" type="ORF">H9723_08465</name>
</gene>